<evidence type="ECO:0000256" key="1">
    <source>
        <dbReference type="SAM" id="MobiDB-lite"/>
    </source>
</evidence>
<feature type="region of interest" description="Disordered" evidence="1">
    <location>
        <begin position="767"/>
        <end position="822"/>
    </location>
</feature>
<dbReference type="GO" id="GO:0016787">
    <property type="term" value="F:hydrolase activity"/>
    <property type="evidence" value="ECO:0007669"/>
    <property type="project" value="UniProtKB-KW"/>
</dbReference>
<dbReference type="PANTHER" id="PTHR24006:SF908">
    <property type="entry name" value="DEUBIQUITINATING APOPTOTIC INHIBITOR, ISOFORM A"/>
    <property type="match status" value="1"/>
</dbReference>
<dbReference type="InterPro" id="IPR038765">
    <property type="entry name" value="Papain-like_cys_pep_sf"/>
</dbReference>
<dbReference type="EMBL" id="JAOAOG010000052">
    <property type="protein sequence ID" value="KAJ6251933.1"/>
    <property type="molecule type" value="Genomic_DNA"/>
</dbReference>
<dbReference type="SUPFAM" id="SSF54001">
    <property type="entry name" value="Cysteine proteinases"/>
    <property type="match status" value="1"/>
</dbReference>
<dbReference type="InterPro" id="IPR018200">
    <property type="entry name" value="USP_CS"/>
</dbReference>
<protein>
    <submittedName>
        <fullName evidence="3">Ubiquitin carboxyl-terminal hydrolase 35</fullName>
    </submittedName>
</protein>
<dbReference type="PROSITE" id="PS00972">
    <property type="entry name" value="USP_1"/>
    <property type="match status" value="1"/>
</dbReference>
<dbReference type="SUPFAM" id="SSF48371">
    <property type="entry name" value="ARM repeat"/>
    <property type="match status" value="1"/>
</dbReference>
<organism evidence="3 4">
    <name type="scientific">Anaeramoeba flamelloides</name>
    <dbReference type="NCBI Taxonomy" id="1746091"/>
    <lineage>
        <taxon>Eukaryota</taxon>
        <taxon>Metamonada</taxon>
        <taxon>Anaeramoebidae</taxon>
        <taxon>Anaeramoeba</taxon>
    </lineage>
</organism>
<accession>A0ABQ8Z4V5</accession>
<dbReference type="Gene3D" id="3.90.70.10">
    <property type="entry name" value="Cysteine proteinases"/>
    <property type="match status" value="1"/>
</dbReference>
<feature type="compositionally biased region" description="Acidic residues" evidence="1">
    <location>
        <begin position="793"/>
        <end position="803"/>
    </location>
</feature>
<dbReference type="InterPro" id="IPR049407">
    <property type="entry name" value="Usp38-like_N"/>
</dbReference>
<name>A0ABQ8Z4V5_9EUKA</name>
<sequence length="822" mass="97667">MSTNYVSILENILKYQKKSDSVKMMMVKTITTKMVKSALFKDKDINSLLSYACSLRHSPGKEYPKHQTIEIRKKACDLILEEISKYHSKAYQTHLNLKWFCTFPKDDFKGWFQLRYQVYKRYKNPNTLIRSQIVSIIGTLFKQNLQDNYKWTIIRFGLLDRTFVPQSTEQVIDCFFNWTLNPNLNNINTNEYIISLSRLISNYFDSLNDYPFEKILERIFFLLINEETNKIYSNLKIILRKIPINLSSKIPIFFDQFKESKINILIILFRISDFEFDEFIANWAIELINYCFEKGHLEILWKVFTFKFKTIFKQLLDPKLKRGAFPFIKYVLLGNTVSPFTFHLIVEDFVKLLESIKNSKDEKDQNFFQTLLLLMNCLVYQFRGFPELYESFSPFINNYPQPTEKKMKEIWESNSWFQTFDKDSLSRVYSLTQNLSQSERAREGVGLKNLGNTCFINSFLQSLFLLKGFKSEICKNNNNNNNNNNSNNIFKKQLQKLFAFLLFSKRMAIEPKEFFFNLPNRYSNRTQQDSSEFGVFLLQQLNEIFIKKYFSGFQETTITCSECNTTTTKNEEFIQIMLPFPETEIYNERENTFTIQQLLENLSKPEILDGNDKFFCSKCNRKCVAIRKTQITQYPRYFFITLNRFYFDKKTLRINKIVSKIDPQEEFKFGNISLKLSSVIIHSGVSPNSGHYFTYGNDRSWVLFNDSIVKPSSIENLKNVQKTFKYDTPYIFFYKTEQVIKEEEQMGNIIMDQDLVKMVQIDNTKFQQEKEDQRNKKNIFYLPPSSFNPNQFLDDDDDDEDEDPRFGGMNNMNNNQTNNWIF</sequence>
<feature type="domain" description="USP" evidence="2">
    <location>
        <begin position="445"/>
        <end position="737"/>
    </location>
</feature>
<evidence type="ECO:0000313" key="4">
    <source>
        <dbReference type="Proteomes" id="UP001150062"/>
    </source>
</evidence>
<evidence type="ECO:0000259" key="2">
    <source>
        <dbReference type="PROSITE" id="PS50235"/>
    </source>
</evidence>
<keyword evidence="3" id="KW-0378">Hydrolase</keyword>
<proteinExistence type="predicted"/>
<keyword evidence="4" id="KW-1185">Reference proteome</keyword>
<dbReference type="InterPro" id="IPR016024">
    <property type="entry name" value="ARM-type_fold"/>
</dbReference>
<dbReference type="InterPro" id="IPR050164">
    <property type="entry name" value="Peptidase_C19"/>
</dbReference>
<reference evidence="3" key="1">
    <citation type="submission" date="2022-08" db="EMBL/GenBank/DDBJ databases">
        <title>Novel sulfate-reducing endosymbionts in the free-living metamonad Anaeramoeba.</title>
        <authorList>
            <person name="Jerlstrom-Hultqvist J."/>
            <person name="Cepicka I."/>
            <person name="Gallot-Lavallee L."/>
            <person name="Salas-Leiva D."/>
            <person name="Curtis B.A."/>
            <person name="Zahonova K."/>
            <person name="Pipaliya S."/>
            <person name="Dacks J."/>
            <person name="Roger A.J."/>
        </authorList>
    </citation>
    <scope>NUCLEOTIDE SEQUENCE</scope>
    <source>
        <strain evidence="3">Schooner1</strain>
    </source>
</reference>
<dbReference type="InterPro" id="IPR028889">
    <property type="entry name" value="USP"/>
</dbReference>
<dbReference type="Pfam" id="PF00443">
    <property type="entry name" value="UCH"/>
    <property type="match status" value="1"/>
</dbReference>
<dbReference type="Proteomes" id="UP001150062">
    <property type="component" value="Unassembled WGS sequence"/>
</dbReference>
<feature type="compositionally biased region" description="Low complexity" evidence="1">
    <location>
        <begin position="809"/>
        <end position="822"/>
    </location>
</feature>
<comment type="caution">
    <text evidence="3">The sequence shown here is derived from an EMBL/GenBank/DDBJ whole genome shotgun (WGS) entry which is preliminary data.</text>
</comment>
<evidence type="ECO:0000313" key="3">
    <source>
        <dbReference type="EMBL" id="KAJ6251933.1"/>
    </source>
</evidence>
<dbReference type="PROSITE" id="PS50235">
    <property type="entry name" value="USP_3"/>
    <property type="match status" value="1"/>
</dbReference>
<dbReference type="InterPro" id="IPR001394">
    <property type="entry name" value="Peptidase_C19_UCH"/>
</dbReference>
<gene>
    <name evidence="3" type="ORF">M0813_14707</name>
</gene>
<dbReference type="PANTHER" id="PTHR24006">
    <property type="entry name" value="UBIQUITIN CARBOXYL-TERMINAL HYDROLASE"/>
    <property type="match status" value="1"/>
</dbReference>
<dbReference type="Pfam" id="PF21246">
    <property type="entry name" value="Usp38-like_N"/>
    <property type="match status" value="1"/>
</dbReference>